<evidence type="ECO:0000313" key="3">
    <source>
        <dbReference type="Proteomes" id="UP000199120"/>
    </source>
</evidence>
<dbReference type="CDD" id="cd06259">
    <property type="entry name" value="YdcF-like"/>
    <property type="match status" value="1"/>
</dbReference>
<dbReference type="InterPro" id="IPR003848">
    <property type="entry name" value="DUF218"/>
</dbReference>
<evidence type="ECO:0000313" key="2">
    <source>
        <dbReference type="EMBL" id="SEK81385.1"/>
    </source>
</evidence>
<dbReference type="Gene3D" id="3.40.50.620">
    <property type="entry name" value="HUPs"/>
    <property type="match status" value="1"/>
</dbReference>
<dbReference type="PANTHER" id="PTHR30336:SF4">
    <property type="entry name" value="ENVELOPE BIOGENESIS FACTOR ELYC"/>
    <property type="match status" value="1"/>
</dbReference>
<dbReference type="InterPro" id="IPR014729">
    <property type="entry name" value="Rossmann-like_a/b/a_fold"/>
</dbReference>
<feature type="domain" description="DUF218" evidence="1">
    <location>
        <begin position="65"/>
        <end position="226"/>
    </location>
</feature>
<dbReference type="GO" id="GO:0000270">
    <property type="term" value="P:peptidoglycan metabolic process"/>
    <property type="evidence" value="ECO:0007669"/>
    <property type="project" value="TreeGrafter"/>
</dbReference>
<gene>
    <name evidence="2" type="ORF">SAMN05192542_103573</name>
</gene>
<dbReference type="EMBL" id="FOAJ01000003">
    <property type="protein sequence ID" value="SEK81385.1"/>
    <property type="molecule type" value="Genomic_DNA"/>
</dbReference>
<dbReference type="GO" id="GO:0043164">
    <property type="term" value="P:Gram-negative-bacterium-type cell wall biogenesis"/>
    <property type="evidence" value="ECO:0007669"/>
    <property type="project" value="TreeGrafter"/>
</dbReference>
<name>A0A1H7K651_9BURK</name>
<dbReference type="AlphaFoldDB" id="A0A1H7K651"/>
<organism evidence="2 3">
    <name type="scientific">Paraburkholderia caballeronis</name>
    <dbReference type="NCBI Taxonomy" id="416943"/>
    <lineage>
        <taxon>Bacteria</taxon>
        <taxon>Pseudomonadati</taxon>
        <taxon>Pseudomonadota</taxon>
        <taxon>Betaproteobacteria</taxon>
        <taxon>Burkholderiales</taxon>
        <taxon>Burkholderiaceae</taxon>
        <taxon>Paraburkholderia</taxon>
    </lineage>
</organism>
<dbReference type="Pfam" id="PF02698">
    <property type="entry name" value="DUF218"/>
    <property type="match status" value="1"/>
</dbReference>
<reference evidence="3" key="1">
    <citation type="submission" date="2016-10" db="EMBL/GenBank/DDBJ databases">
        <authorList>
            <person name="Varghese N."/>
            <person name="Submissions S."/>
        </authorList>
    </citation>
    <scope>NUCLEOTIDE SEQUENCE [LARGE SCALE GENOMIC DNA]</scope>
    <source>
        <strain evidence="3">LMG 26416</strain>
    </source>
</reference>
<proteinExistence type="predicted"/>
<dbReference type="GO" id="GO:0005886">
    <property type="term" value="C:plasma membrane"/>
    <property type="evidence" value="ECO:0007669"/>
    <property type="project" value="TreeGrafter"/>
</dbReference>
<dbReference type="PANTHER" id="PTHR30336">
    <property type="entry name" value="INNER MEMBRANE PROTEIN, PROBABLE PERMEASE"/>
    <property type="match status" value="1"/>
</dbReference>
<dbReference type="InterPro" id="IPR051599">
    <property type="entry name" value="Cell_Envelope_Assoc"/>
</dbReference>
<dbReference type="STRING" id="416943.SAMN05445871_2269"/>
<dbReference type="Proteomes" id="UP000199120">
    <property type="component" value="Unassembled WGS sequence"/>
</dbReference>
<keyword evidence="3" id="KW-1185">Reference proteome</keyword>
<accession>A0A1H7K651</accession>
<sequence>MLFLAVFALWRRGRAFVAALALGLFWLLSSGWLTGLLLDLAQPDIYRSPYDPAKPAPTNFAPHTTIVLLGGGTTYDDAGRLVPKRDVYPRLSATAALYAQCRRQNAECRVIVSGGNPQRHEATEADTYLPYLLRNHLAQRDLVLENKSLTTYENARNVAHIIGGSYDGTMLLVTSSYHLRRAMLDFHRFGLDPTPVVAAVRHPERGLLPRMQNLASAELALHELIGIAQFYVYRMIGWF</sequence>
<protein>
    <submittedName>
        <fullName evidence="2">Uncharacterized SAM-binding protein YcdF, DUF218 family</fullName>
    </submittedName>
</protein>
<evidence type="ECO:0000259" key="1">
    <source>
        <dbReference type="Pfam" id="PF02698"/>
    </source>
</evidence>